<dbReference type="InterPro" id="IPR032675">
    <property type="entry name" value="LRR_dom_sf"/>
</dbReference>
<keyword evidence="2" id="KW-1185">Reference proteome</keyword>
<evidence type="ECO:0008006" key="3">
    <source>
        <dbReference type="Google" id="ProtNLM"/>
    </source>
</evidence>
<gene>
    <name evidence="1" type="ORF">B0T11DRAFT_290329</name>
</gene>
<dbReference type="Gene3D" id="3.80.10.10">
    <property type="entry name" value="Ribonuclease Inhibitor"/>
    <property type="match status" value="1"/>
</dbReference>
<comment type="caution">
    <text evidence="1">The sequence shown here is derived from an EMBL/GenBank/DDBJ whole genome shotgun (WGS) entry which is preliminary data.</text>
</comment>
<protein>
    <recommendedName>
        <fullName evidence="3">F-box domain-containing protein</fullName>
    </recommendedName>
</protein>
<dbReference type="OrthoDB" id="2520703at2759"/>
<name>A0A8K0T6K8_9PEZI</name>
<evidence type="ECO:0000313" key="2">
    <source>
        <dbReference type="Proteomes" id="UP000813385"/>
    </source>
</evidence>
<accession>A0A8K0T6K8</accession>
<proteinExistence type="predicted"/>
<organism evidence="1 2">
    <name type="scientific">Plectosphaerella cucumerina</name>
    <dbReference type="NCBI Taxonomy" id="40658"/>
    <lineage>
        <taxon>Eukaryota</taxon>
        <taxon>Fungi</taxon>
        <taxon>Dikarya</taxon>
        <taxon>Ascomycota</taxon>
        <taxon>Pezizomycotina</taxon>
        <taxon>Sordariomycetes</taxon>
        <taxon>Hypocreomycetidae</taxon>
        <taxon>Glomerellales</taxon>
        <taxon>Plectosphaerellaceae</taxon>
        <taxon>Plectosphaerella</taxon>
    </lineage>
</organism>
<dbReference type="Proteomes" id="UP000813385">
    <property type="component" value="Unassembled WGS sequence"/>
</dbReference>
<evidence type="ECO:0000313" key="1">
    <source>
        <dbReference type="EMBL" id="KAH7349989.1"/>
    </source>
</evidence>
<dbReference type="EMBL" id="JAGPXD010000006">
    <property type="protein sequence ID" value="KAH7349989.1"/>
    <property type="molecule type" value="Genomic_DNA"/>
</dbReference>
<sequence>MPLSLLDLPTETIMMVLDALCMHCLDPGLHSPCGEGDRGISLYIRQAALFALARTSRQLNVLATPHLYHEPVGKTTLLMRTLVERPDLALHVRSIRVEEKFTSPDVFEAMPGGDVVLAAFEAMVRDRKDGVFGQDAVLDEQWEGEWEEEDGGGFADFLISLCPAVTHLEISLGYDGPFFTMVGDRGLIDLRHMRVNFLDTENGWGMDRISRLPDVAPKLASLLCHALVSPPDISPRFKYLTRLALGHSSIEPGALEPIIRTMPRLETFELTAGDACVSFESHLTPREMQDVLVRCAPGLKSLTVHLTEGVTEDRVESPDLWSSLAGLTKLEHLDFDYMSIFPHSDPHTGRIVNGQPVVFPAHVPGRTVFADLLPRSIRTVRFYHGPGTETADALLPCLEHLAFVAAERFPSLRWFDLANAEHLGGNVDGIMSVMEGSGVEFREGKEWSGSNAMTRRGDWQIYQALLVASGRL</sequence>
<dbReference type="AlphaFoldDB" id="A0A8K0T6K8"/>
<dbReference type="SUPFAM" id="SSF52047">
    <property type="entry name" value="RNI-like"/>
    <property type="match status" value="1"/>
</dbReference>
<reference evidence="1" key="1">
    <citation type="journal article" date="2021" name="Nat. Commun.">
        <title>Genetic determinants of endophytism in the Arabidopsis root mycobiome.</title>
        <authorList>
            <person name="Mesny F."/>
            <person name="Miyauchi S."/>
            <person name="Thiergart T."/>
            <person name="Pickel B."/>
            <person name="Atanasova L."/>
            <person name="Karlsson M."/>
            <person name="Huettel B."/>
            <person name="Barry K.W."/>
            <person name="Haridas S."/>
            <person name="Chen C."/>
            <person name="Bauer D."/>
            <person name="Andreopoulos W."/>
            <person name="Pangilinan J."/>
            <person name="LaButti K."/>
            <person name="Riley R."/>
            <person name="Lipzen A."/>
            <person name="Clum A."/>
            <person name="Drula E."/>
            <person name="Henrissat B."/>
            <person name="Kohler A."/>
            <person name="Grigoriev I.V."/>
            <person name="Martin F.M."/>
            <person name="Hacquard S."/>
        </authorList>
    </citation>
    <scope>NUCLEOTIDE SEQUENCE</scope>
    <source>
        <strain evidence="1">MPI-CAGE-AT-0016</strain>
    </source>
</reference>